<reference evidence="1" key="1">
    <citation type="submission" date="2018-07" db="EMBL/GenBank/DDBJ databases">
        <authorList>
            <person name="Ashton P.M."/>
            <person name="Dallman T."/>
            <person name="Nair S."/>
            <person name="De Pinna E."/>
            <person name="Peters T."/>
            <person name="Grant K."/>
        </authorList>
    </citation>
    <scope>NUCLEOTIDE SEQUENCE [LARGE SCALE GENOMIC DNA]</scope>
    <source>
        <strain evidence="1">561031</strain>
    </source>
</reference>
<sequence>MVTIWASFEIADKLAYGSVWARFSPHSNPLPEGARGLSVRLHGFVISLICFFNASKNGESPG</sequence>
<comment type="caution">
    <text evidence="1">The sequence shown here is derived from an EMBL/GenBank/DDBJ whole genome shotgun (WGS) entry which is preliminary data.</text>
</comment>
<organism evidence="1">
    <name type="scientific">Shigella dysenteriae</name>
    <dbReference type="NCBI Taxonomy" id="622"/>
    <lineage>
        <taxon>Bacteria</taxon>
        <taxon>Pseudomonadati</taxon>
        <taxon>Pseudomonadota</taxon>
        <taxon>Gammaproteobacteria</taxon>
        <taxon>Enterobacterales</taxon>
        <taxon>Enterobacteriaceae</taxon>
        <taxon>Shigella</taxon>
    </lineage>
</organism>
<proteinExistence type="predicted"/>
<gene>
    <name evidence="1" type="ORF">DRW31_13080</name>
</gene>
<protein>
    <submittedName>
        <fullName evidence="1">Uncharacterized protein</fullName>
    </submittedName>
</protein>
<dbReference type="Proteomes" id="UP000839527">
    <property type="component" value="Unassembled WGS sequence"/>
</dbReference>
<name>A0A403M3M6_SHIDY</name>
<accession>A0A403M3M6</accession>
<dbReference type="AlphaFoldDB" id="A0A403M3M6"/>
<evidence type="ECO:0000313" key="1">
    <source>
        <dbReference type="EMBL" id="MLU13264.1"/>
    </source>
</evidence>
<dbReference type="EMBL" id="RVGV01000032">
    <property type="protein sequence ID" value="MLU13264.1"/>
    <property type="molecule type" value="Genomic_DNA"/>
</dbReference>